<reference evidence="2 3" key="1">
    <citation type="journal article" date="2020" name="BMC Genomics">
        <title>Intraspecific diversification of the crop wild relative Brassica cretica Lam. using demographic model selection.</title>
        <authorList>
            <person name="Kioukis A."/>
            <person name="Michalopoulou V.A."/>
            <person name="Briers L."/>
            <person name="Pirintsos S."/>
            <person name="Studholme D.J."/>
            <person name="Pavlidis P."/>
            <person name="Sarris P.F."/>
        </authorList>
    </citation>
    <scope>NUCLEOTIDE SEQUENCE [LARGE SCALE GENOMIC DNA]</scope>
    <source>
        <strain evidence="3">cv. PFS-1207/04</strain>
    </source>
</reference>
<protein>
    <submittedName>
        <fullName evidence="2">Uncharacterized protein</fullName>
    </submittedName>
</protein>
<accession>A0ABQ7AIK6</accession>
<dbReference type="Proteomes" id="UP000266723">
    <property type="component" value="Unassembled WGS sequence"/>
</dbReference>
<dbReference type="EMBL" id="QGKV02002055">
    <property type="protein sequence ID" value="KAF3497612.1"/>
    <property type="molecule type" value="Genomic_DNA"/>
</dbReference>
<organism evidence="2 3">
    <name type="scientific">Brassica cretica</name>
    <name type="common">Mustard</name>
    <dbReference type="NCBI Taxonomy" id="69181"/>
    <lineage>
        <taxon>Eukaryota</taxon>
        <taxon>Viridiplantae</taxon>
        <taxon>Streptophyta</taxon>
        <taxon>Embryophyta</taxon>
        <taxon>Tracheophyta</taxon>
        <taxon>Spermatophyta</taxon>
        <taxon>Magnoliopsida</taxon>
        <taxon>eudicotyledons</taxon>
        <taxon>Gunneridae</taxon>
        <taxon>Pentapetalae</taxon>
        <taxon>rosids</taxon>
        <taxon>malvids</taxon>
        <taxon>Brassicales</taxon>
        <taxon>Brassicaceae</taxon>
        <taxon>Brassiceae</taxon>
        <taxon>Brassica</taxon>
    </lineage>
</organism>
<keyword evidence="3" id="KW-1185">Reference proteome</keyword>
<feature type="compositionally biased region" description="Basic and acidic residues" evidence="1">
    <location>
        <begin position="14"/>
        <end position="66"/>
    </location>
</feature>
<sequence length="132" mass="14979">MNKPKGWKLTGGEDENRRSHGEEVENRWRKRGEVENGRRIGGEVKNIRRTRGEVENRRRTGGERRVSSSSQSPKEMPTREFQSVTEKKPRATLKLLVLAQAPSRALELLFPVVTEVIARLPGSGAKMPTTLY</sequence>
<name>A0ABQ7AIK6_BRACR</name>
<comment type="caution">
    <text evidence="2">The sequence shown here is derived from an EMBL/GenBank/DDBJ whole genome shotgun (WGS) entry which is preliminary data.</text>
</comment>
<evidence type="ECO:0000313" key="3">
    <source>
        <dbReference type="Proteomes" id="UP000266723"/>
    </source>
</evidence>
<gene>
    <name evidence="2" type="ORF">DY000_02051745</name>
</gene>
<evidence type="ECO:0000256" key="1">
    <source>
        <dbReference type="SAM" id="MobiDB-lite"/>
    </source>
</evidence>
<evidence type="ECO:0000313" key="2">
    <source>
        <dbReference type="EMBL" id="KAF3497612.1"/>
    </source>
</evidence>
<proteinExistence type="predicted"/>
<feature type="region of interest" description="Disordered" evidence="1">
    <location>
        <begin position="1"/>
        <end position="87"/>
    </location>
</feature>